<dbReference type="InterPro" id="IPR022791">
    <property type="entry name" value="L-PG_synthase/AglD"/>
</dbReference>
<evidence type="ECO:0000313" key="8">
    <source>
        <dbReference type="Proteomes" id="UP000292372"/>
    </source>
</evidence>
<feature type="transmembrane region" description="Helical" evidence="6">
    <location>
        <begin position="247"/>
        <end position="270"/>
    </location>
</feature>
<evidence type="ECO:0000256" key="1">
    <source>
        <dbReference type="ARBA" id="ARBA00004651"/>
    </source>
</evidence>
<keyword evidence="8" id="KW-1185">Reference proteome</keyword>
<evidence type="ECO:0000256" key="6">
    <source>
        <dbReference type="SAM" id="Phobius"/>
    </source>
</evidence>
<accession>A0A4Q9FPW3</accession>
<keyword evidence="2" id="KW-1003">Cell membrane</keyword>
<feature type="transmembrane region" description="Helical" evidence="6">
    <location>
        <begin position="277"/>
        <end position="299"/>
    </location>
</feature>
<reference evidence="7 8" key="1">
    <citation type="journal article" date="2015" name="Int. J. Syst. Evol. Microbiol.">
        <title>Hyunsoonleella pacifica sp. nov., isolated from seawater of South Pacific Gyre.</title>
        <authorList>
            <person name="Gao X."/>
            <person name="Zhang Z."/>
            <person name="Dai X."/>
            <person name="Zhang X.H."/>
        </authorList>
    </citation>
    <scope>NUCLEOTIDE SEQUENCE [LARGE SCALE GENOMIC DNA]</scope>
    <source>
        <strain evidence="7 8">SW033</strain>
    </source>
</reference>
<evidence type="ECO:0008006" key="9">
    <source>
        <dbReference type="Google" id="ProtNLM"/>
    </source>
</evidence>
<organism evidence="7 8">
    <name type="scientific">Hyunsoonleella pacifica</name>
    <dbReference type="NCBI Taxonomy" id="1080224"/>
    <lineage>
        <taxon>Bacteria</taxon>
        <taxon>Pseudomonadati</taxon>
        <taxon>Bacteroidota</taxon>
        <taxon>Flavobacteriia</taxon>
        <taxon>Flavobacteriales</taxon>
        <taxon>Flavobacteriaceae</taxon>
    </lineage>
</organism>
<evidence type="ECO:0000313" key="7">
    <source>
        <dbReference type="EMBL" id="TBN15843.1"/>
    </source>
</evidence>
<dbReference type="AlphaFoldDB" id="A0A4Q9FPW3"/>
<dbReference type="Proteomes" id="UP000292372">
    <property type="component" value="Unassembled WGS sequence"/>
</dbReference>
<feature type="transmembrane region" description="Helical" evidence="6">
    <location>
        <begin position="52"/>
        <end position="73"/>
    </location>
</feature>
<dbReference type="OrthoDB" id="1121314at2"/>
<comment type="subcellular location">
    <subcellularLocation>
        <location evidence="1">Cell membrane</location>
        <topology evidence="1">Multi-pass membrane protein</topology>
    </subcellularLocation>
</comment>
<dbReference type="GO" id="GO:0005886">
    <property type="term" value="C:plasma membrane"/>
    <property type="evidence" value="ECO:0007669"/>
    <property type="project" value="UniProtKB-SubCell"/>
</dbReference>
<proteinExistence type="predicted"/>
<name>A0A4Q9FPW3_9FLAO</name>
<dbReference type="EMBL" id="SIRS01000004">
    <property type="protein sequence ID" value="TBN15843.1"/>
    <property type="molecule type" value="Genomic_DNA"/>
</dbReference>
<gene>
    <name evidence="7" type="ORF">EYD46_10970</name>
</gene>
<evidence type="ECO:0000256" key="5">
    <source>
        <dbReference type="ARBA" id="ARBA00023136"/>
    </source>
</evidence>
<comment type="caution">
    <text evidence="7">The sequence shown here is derived from an EMBL/GenBank/DDBJ whole genome shotgun (WGS) entry which is preliminary data.</text>
</comment>
<keyword evidence="4 6" id="KW-1133">Transmembrane helix</keyword>
<keyword evidence="5 6" id="KW-0472">Membrane</keyword>
<evidence type="ECO:0000256" key="4">
    <source>
        <dbReference type="ARBA" id="ARBA00022989"/>
    </source>
</evidence>
<sequence length="323" mass="37248">MLHNSLPYKTKQFFFVLIKLSIVIGAGYFIYEKLAKNDTLSFSSFIQFTSKNGVFTLKNILFLMILSFFNWFLEILKWQLLVNSVHKINFKNALAQSLGALTASLFTPNRIGEYGAKAIYYIPSLRKKIMLTNLISNMLQMSVTVLFGIFGFVLFVSKYEVSIDYYKITRFTLISILVIIFASLGIKQNRFKIKGFSIQKLKTFVITFPKSKLLYGFILSLLRYMIFSFQFFFILQLFKVNLSYFEAMTIITSMYLISSVIPSIFIFDVIIKGSVAIFLFSFLYIAPITIVCTVTLMWLSNFAIPSCLGSFYVLNFKLPKTNK</sequence>
<feature type="transmembrane region" description="Helical" evidence="6">
    <location>
        <begin position="131"/>
        <end position="156"/>
    </location>
</feature>
<feature type="transmembrane region" description="Helical" evidence="6">
    <location>
        <begin position="168"/>
        <end position="186"/>
    </location>
</feature>
<protein>
    <recommendedName>
        <fullName evidence="9">Flippase-like domain-containing protein</fullName>
    </recommendedName>
</protein>
<feature type="transmembrane region" description="Helical" evidence="6">
    <location>
        <begin position="12"/>
        <end position="31"/>
    </location>
</feature>
<evidence type="ECO:0000256" key="3">
    <source>
        <dbReference type="ARBA" id="ARBA00022692"/>
    </source>
</evidence>
<keyword evidence="3 6" id="KW-0812">Transmembrane</keyword>
<dbReference type="Pfam" id="PF03706">
    <property type="entry name" value="LPG_synthase_TM"/>
    <property type="match status" value="1"/>
</dbReference>
<feature type="transmembrane region" description="Helical" evidence="6">
    <location>
        <begin position="213"/>
        <end position="235"/>
    </location>
</feature>
<evidence type="ECO:0000256" key="2">
    <source>
        <dbReference type="ARBA" id="ARBA00022475"/>
    </source>
</evidence>